<evidence type="ECO:0000256" key="2">
    <source>
        <dbReference type="ARBA" id="ARBA00023125"/>
    </source>
</evidence>
<sequence length="205" mass="22036">MTRKPRTDAEHNRRHLVSVARAAFAADGLDLPVHEIARRAGLGVATVYRHFPSRQDLVGAVLAEQVTACRTQMRAALDDPDPWHALRGTIHRFADHQVRHRGLNPALLGSHPAGASIAGQRRAQARRFEQLVERAKSAGGVRPELSIEDVRIGLAAIASLRAGSPESTAVAVRRLADLLVAGMAAPAREAAPDQSLTSSATHSTW</sequence>
<evidence type="ECO:0000256" key="4">
    <source>
        <dbReference type="PROSITE-ProRule" id="PRU00335"/>
    </source>
</evidence>
<dbReference type="Proteomes" id="UP000186096">
    <property type="component" value="Unassembled WGS sequence"/>
</dbReference>
<dbReference type="GO" id="GO:0003700">
    <property type="term" value="F:DNA-binding transcription factor activity"/>
    <property type="evidence" value="ECO:0007669"/>
    <property type="project" value="TreeGrafter"/>
</dbReference>
<evidence type="ECO:0000313" key="7">
    <source>
        <dbReference type="Proteomes" id="UP000186096"/>
    </source>
</evidence>
<dbReference type="InterPro" id="IPR036271">
    <property type="entry name" value="Tet_transcr_reg_TetR-rel_C_sf"/>
</dbReference>
<organism evidence="6 7">
    <name type="scientific">Microbispora rosea</name>
    <dbReference type="NCBI Taxonomy" id="58117"/>
    <lineage>
        <taxon>Bacteria</taxon>
        <taxon>Bacillati</taxon>
        <taxon>Actinomycetota</taxon>
        <taxon>Actinomycetes</taxon>
        <taxon>Streptosporangiales</taxon>
        <taxon>Streptosporangiaceae</taxon>
        <taxon>Microbispora</taxon>
    </lineage>
</organism>
<name>A0A1N6ZE96_9ACTN</name>
<gene>
    <name evidence="6" type="ORF">SAMN05421833_107104</name>
</gene>
<dbReference type="InterPro" id="IPR009057">
    <property type="entry name" value="Homeodomain-like_sf"/>
</dbReference>
<proteinExistence type="predicted"/>
<dbReference type="Pfam" id="PF21597">
    <property type="entry name" value="TetR_C_43"/>
    <property type="match status" value="1"/>
</dbReference>
<evidence type="ECO:0000313" key="6">
    <source>
        <dbReference type="EMBL" id="SIR25119.1"/>
    </source>
</evidence>
<dbReference type="PROSITE" id="PS50977">
    <property type="entry name" value="HTH_TETR_2"/>
    <property type="match status" value="1"/>
</dbReference>
<feature type="DNA-binding region" description="H-T-H motif" evidence="4">
    <location>
        <begin position="32"/>
        <end position="51"/>
    </location>
</feature>
<accession>A0A1N6ZE96</accession>
<dbReference type="SUPFAM" id="SSF48498">
    <property type="entry name" value="Tetracyclin repressor-like, C-terminal domain"/>
    <property type="match status" value="1"/>
</dbReference>
<evidence type="ECO:0000256" key="1">
    <source>
        <dbReference type="ARBA" id="ARBA00023015"/>
    </source>
</evidence>
<dbReference type="SUPFAM" id="SSF46689">
    <property type="entry name" value="Homeodomain-like"/>
    <property type="match status" value="1"/>
</dbReference>
<keyword evidence="1" id="KW-0805">Transcription regulation</keyword>
<feature type="domain" description="HTH tetR-type" evidence="5">
    <location>
        <begin position="10"/>
        <end position="69"/>
    </location>
</feature>
<dbReference type="AlphaFoldDB" id="A0A1N6ZE96"/>
<dbReference type="PANTHER" id="PTHR30055:SF234">
    <property type="entry name" value="HTH-TYPE TRANSCRIPTIONAL REGULATOR BETI"/>
    <property type="match status" value="1"/>
</dbReference>
<dbReference type="OrthoDB" id="9795011at2"/>
<evidence type="ECO:0000256" key="3">
    <source>
        <dbReference type="ARBA" id="ARBA00023163"/>
    </source>
</evidence>
<dbReference type="RefSeq" id="WP_076434639.1">
    <property type="nucleotide sequence ID" value="NZ_FTNI01000007.1"/>
</dbReference>
<dbReference type="EMBL" id="FTNI01000007">
    <property type="protein sequence ID" value="SIR25119.1"/>
    <property type="molecule type" value="Genomic_DNA"/>
</dbReference>
<dbReference type="GO" id="GO:0000976">
    <property type="term" value="F:transcription cis-regulatory region binding"/>
    <property type="evidence" value="ECO:0007669"/>
    <property type="project" value="TreeGrafter"/>
</dbReference>
<dbReference type="Gene3D" id="1.10.357.10">
    <property type="entry name" value="Tetracycline Repressor, domain 2"/>
    <property type="match status" value="1"/>
</dbReference>
<keyword evidence="3" id="KW-0804">Transcription</keyword>
<reference evidence="7" key="1">
    <citation type="submission" date="2017-01" db="EMBL/GenBank/DDBJ databases">
        <authorList>
            <person name="Varghese N."/>
            <person name="Submissions S."/>
        </authorList>
    </citation>
    <scope>NUCLEOTIDE SEQUENCE [LARGE SCALE GENOMIC DNA]</scope>
    <source>
        <strain evidence="7">ATCC 12950</strain>
    </source>
</reference>
<evidence type="ECO:0000259" key="5">
    <source>
        <dbReference type="PROSITE" id="PS50977"/>
    </source>
</evidence>
<keyword evidence="7" id="KW-1185">Reference proteome</keyword>
<protein>
    <submittedName>
        <fullName evidence="6">Transcriptional regulator, TetR family</fullName>
    </submittedName>
</protein>
<keyword evidence="2 4" id="KW-0238">DNA-binding</keyword>
<dbReference type="PRINTS" id="PR00455">
    <property type="entry name" value="HTHTETR"/>
</dbReference>
<dbReference type="InterPro" id="IPR001647">
    <property type="entry name" value="HTH_TetR"/>
</dbReference>
<dbReference type="InterPro" id="IPR049445">
    <property type="entry name" value="TetR_SbtR-like_C"/>
</dbReference>
<dbReference type="Pfam" id="PF00440">
    <property type="entry name" value="TetR_N"/>
    <property type="match status" value="1"/>
</dbReference>
<dbReference type="STRING" id="58117.SAMN05421833_107104"/>
<dbReference type="InterPro" id="IPR050109">
    <property type="entry name" value="HTH-type_TetR-like_transc_reg"/>
</dbReference>
<dbReference type="PANTHER" id="PTHR30055">
    <property type="entry name" value="HTH-TYPE TRANSCRIPTIONAL REGULATOR RUTR"/>
    <property type="match status" value="1"/>
</dbReference>